<dbReference type="GO" id="GO:0004896">
    <property type="term" value="F:cytokine receptor activity"/>
    <property type="evidence" value="ECO:0007669"/>
    <property type="project" value="InterPro"/>
</dbReference>
<sequence length="195" mass="22302">MNVQCWASQYPEKINCTWDIWPDTHLRTTFISTYRLGLAAPDPLNECVQFDINPYSCQIRDYKMFADLPYLVNVTAVNPLGSLTVLHHFFVENIIRPDPPVNISLYPVHPGSNVLLLQWSPPPSWPQLDYFPLSYLIRYKRTGAKQYRTVGPYERTSFLIMGNRPGSTVHAQVAARDFTGMGLHSDWSTVVIAKL</sequence>
<dbReference type="PROSITE" id="PS01354">
    <property type="entry name" value="HEMATOPO_REC_L_F3"/>
    <property type="match status" value="1"/>
</dbReference>
<dbReference type="InterPro" id="IPR003961">
    <property type="entry name" value="FN3_dom"/>
</dbReference>
<name>A0AAV3AQC8_PYXAD</name>
<dbReference type="Pfam" id="PF24031">
    <property type="entry name" value="FN3_IL27B_N"/>
    <property type="match status" value="1"/>
</dbReference>
<dbReference type="GO" id="GO:0016020">
    <property type="term" value="C:membrane"/>
    <property type="evidence" value="ECO:0007669"/>
    <property type="project" value="InterPro"/>
</dbReference>
<dbReference type="PANTHER" id="PTHR48483:SF2">
    <property type="entry name" value="INTERLEUKIN-27 SUBUNIT BETA"/>
    <property type="match status" value="1"/>
</dbReference>
<comment type="caution">
    <text evidence="6">The sequence shown here is derived from an EMBL/GenBank/DDBJ whole genome shotgun (WGS) entry which is preliminary data.</text>
</comment>
<keyword evidence="2" id="KW-0732">Signal</keyword>
<dbReference type="Gene3D" id="2.60.40.10">
    <property type="entry name" value="Immunoglobulins"/>
    <property type="match status" value="2"/>
</dbReference>
<dbReference type="EMBL" id="DYDO01000003">
    <property type="protein sequence ID" value="DBA27498.1"/>
    <property type="molecule type" value="Genomic_DNA"/>
</dbReference>
<evidence type="ECO:0000256" key="3">
    <source>
        <dbReference type="ARBA" id="ARBA00022737"/>
    </source>
</evidence>
<dbReference type="CDD" id="cd00063">
    <property type="entry name" value="FN3"/>
    <property type="match status" value="1"/>
</dbReference>
<evidence type="ECO:0000313" key="7">
    <source>
        <dbReference type="Proteomes" id="UP001181693"/>
    </source>
</evidence>
<keyword evidence="7" id="KW-1185">Reference proteome</keyword>
<feature type="domain" description="Fibronectin type-III" evidence="5">
    <location>
        <begin position="99"/>
        <end position="195"/>
    </location>
</feature>
<evidence type="ECO:0000256" key="4">
    <source>
        <dbReference type="ARBA" id="ARBA00023180"/>
    </source>
</evidence>
<keyword evidence="3" id="KW-0677">Repeat</keyword>
<organism evidence="6 7">
    <name type="scientific">Pyxicephalus adspersus</name>
    <name type="common">African bullfrog</name>
    <dbReference type="NCBI Taxonomy" id="30357"/>
    <lineage>
        <taxon>Eukaryota</taxon>
        <taxon>Metazoa</taxon>
        <taxon>Chordata</taxon>
        <taxon>Craniata</taxon>
        <taxon>Vertebrata</taxon>
        <taxon>Euteleostomi</taxon>
        <taxon>Amphibia</taxon>
        <taxon>Batrachia</taxon>
        <taxon>Anura</taxon>
        <taxon>Neobatrachia</taxon>
        <taxon>Ranoidea</taxon>
        <taxon>Pyxicephalidae</taxon>
        <taxon>Pyxicephalinae</taxon>
        <taxon>Pyxicephalus</taxon>
    </lineage>
</organism>
<dbReference type="AlphaFoldDB" id="A0AAV3AQC8"/>
<accession>A0AAV3AQC8</accession>
<dbReference type="SUPFAM" id="SSF49265">
    <property type="entry name" value="Fibronectin type III"/>
    <property type="match status" value="2"/>
</dbReference>
<protein>
    <recommendedName>
        <fullName evidence="5">Fibronectin type-III domain-containing protein</fullName>
    </recommendedName>
</protein>
<dbReference type="InterPro" id="IPR036116">
    <property type="entry name" value="FN3_sf"/>
</dbReference>
<comment type="similarity">
    <text evidence="1">Belongs to the type I cytokine receptor family. Type 3 subfamily.</text>
</comment>
<dbReference type="SMART" id="SM00060">
    <property type="entry name" value="FN3"/>
    <property type="match status" value="1"/>
</dbReference>
<keyword evidence="4" id="KW-0325">Glycoprotein</keyword>
<proteinExistence type="inferred from homology"/>
<dbReference type="InterPro" id="IPR013783">
    <property type="entry name" value="Ig-like_fold"/>
</dbReference>
<dbReference type="PROSITE" id="PS50853">
    <property type="entry name" value="FN3"/>
    <property type="match status" value="1"/>
</dbReference>
<dbReference type="InterPro" id="IPR053073">
    <property type="entry name" value="IL11/IL27_subunit_beta"/>
</dbReference>
<evidence type="ECO:0000313" key="6">
    <source>
        <dbReference type="EMBL" id="DBA27498.1"/>
    </source>
</evidence>
<evidence type="ECO:0000256" key="2">
    <source>
        <dbReference type="ARBA" id="ARBA00022729"/>
    </source>
</evidence>
<reference evidence="6" key="1">
    <citation type="thesis" date="2020" institute="ProQuest LLC" country="789 East Eisenhower Parkway, Ann Arbor, MI, USA">
        <title>Comparative Genomics and Chromosome Evolution.</title>
        <authorList>
            <person name="Mudd A.B."/>
        </authorList>
    </citation>
    <scope>NUCLEOTIDE SEQUENCE</scope>
    <source>
        <strain evidence="6">1538</strain>
        <tissue evidence="6">Blood</tissue>
    </source>
</reference>
<evidence type="ECO:0000259" key="5">
    <source>
        <dbReference type="PROSITE" id="PS50853"/>
    </source>
</evidence>
<dbReference type="Proteomes" id="UP001181693">
    <property type="component" value="Unassembled WGS sequence"/>
</dbReference>
<evidence type="ECO:0000256" key="1">
    <source>
        <dbReference type="ARBA" id="ARBA00010890"/>
    </source>
</evidence>
<gene>
    <name evidence="6" type="ORF">GDO54_007984</name>
</gene>
<dbReference type="PANTHER" id="PTHR48483">
    <property type="entry name" value="INTERLEUKIN-27 SUBUNIT BETA"/>
    <property type="match status" value="1"/>
</dbReference>
<dbReference type="InterPro" id="IPR056621">
    <property type="entry name" value="FN3_IL27B_N"/>
</dbReference>
<dbReference type="InterPro" id="IPR003530">
    <property type="entry name" value="Hematopoietin_rcpt_L_F3_CS"/>
</dbReference>